<evidence type="ECO:0000256" key="4">
    <source>
        <dbReference type="ARBA" id="ARBA00022759"/>
    </source>
</evidence>
<keyword evidence="3" id="KW-0540">Nuclease</keyword>
<dbReference type="InterPro" id="IPR041373">
    <property type="entry name" value="RT_RNaseH"/>
</dbReference>
<dbReference type="SUPFAM" id="SSF56672">
    <property type="entry name" value="DNA/RNA polymerases"/>
    <property type="match status" value="1"/>
</dbReference>
<feature type="domain" description="Reverse transcriptase RNase H-like" evidence="7">
    <location>
        <begin position="38"/>
        <end position="141"/>
    </location>
</feature>
<gene>
    <name evidence="8" type="ORF">Tci_345989</name>
</gene>
<dbReference type="Pfam" id="PF17917">
    <property type="entry name" value="RT_RNaseH"/>
    <property type="match status" value="1"/>
</dbReference>
<dbReference type="GO" id="GO:0016787">
    <property type="term" value="F:hydrolase activity"/>
    <property type="evidence" value="ECO:0007669"/>
    <property type="project" value="UniProtKB-KW"/>
</dbReference>
<keyword evidence="6 8" id="KW-0695">RNA-directed DNA polymerase</keyword>
<dbReference type="CDD" id="cd09274">
    <property type="entry name" value="RNase_HI_RT_Ty3"/>
    <property type="match status" value="1"/>
</dbReference>
<dbReference type="GO" id="GO:0004519">
    <property type="term" value="F:endonuclease activity"/>
    <property type="evidence" value="ECO:0007669"/>
    <property type="project" value="UniProtKB-KW"/>
</dbReference>
<reference evidence="8" key="1">
    <citation type="journal article" date="2019" name="Sci. Rep.">
        <title>Draft genome of Tanacetum cinerariifolium, the natural source of mosquito coil.</title>
        <authorList>
            <person name="Yamashiro T."/>
            <person name="Shiraishi A."/>
            <person name="Satake H."/>
            <person name="Nakayama K."/>
        </authorList>
    </citation>
    <scope>NUCLEOTIDE SEQUENCE</scope>
</reference>
<dbReference type="AlphaFoldDB" id="A0A699H972"/>
<dbReference type="InterPro" id="IPR050951">
    <property type="entry name" value="Retrovirus_Pol_polyprotein"/>
</dbReference>
<evidence type="ECO:0000256" key="3">
    <source>
        <dbReference type="ARBA" id="ARBA00022722"/>
    </source>
</evidence>
<keyword evidence="4" id="KW-0255">Endonuclease</keyword>
<keyword evidence="2" id="KW-0548">Nucleotidyltransferase</keyword>
<accession>A0A699H972</accession>
<dbReference type="GO" id="GO:0003964">
    <property type="term" value="F:RNA-directed DNA polymerase activity"/>
    <property type="evidence" value="ECO:0007669"/>
    <property type="project" value="UniProtKB-KW"/>
</dbReference>
<protein>
    <submittedName>
        <fullName evidence="8">Reverse transcriptase domain-containing protein</fullName>
    </submittedName>
</protein>
<evidence type="ECO:0000256" key="2">
    <source>
        <dbReference type="ARBA" id="ARBA00022695"/>
    </source>
</evidence>
<evidence type="ECO:0000256" key="1">
    <source>
        <dbReference type="ARBA" id="ARBA00022679"/>
    </source>
</evidence>
<evidence type="ECO:0000256" key="6">
    <source>
        <dbReference type="ARBA" id="ARBA00022918"/>
    </source>
</evidence>
<dbReference type="Gene3D" id="3.10.20.370">
    <property type="match status" value="1"/>
</dbReference>
<dbReference type="PANTHER" id="PTHR37984:SF5">
    <property type="entry name" value="PROTEIN NYNRIN-LIKE"/>
    <property type="match status" value="1"/>
</dbReference>
<dbReference type="InterPro" id="IPR043502">
    <property type="entry name" value="DNA/RNA_pol_sf"/>
</dbReference>
<evidence type="ECO:0000259" key="7">
    <source>
        <dbReference type="Pfam" id="PF17917"/>
    </source>
</evidence>
<comment type="caution">
    <text evidence="8">The sequence shown here is derived from an EMBL/GenBank/DDBJ whole genome shotgun (WGS) entry which is preliminary data.</text>
</comment>
<dbReference type="EMBL" id="BKCJ010127015">
    <property type="protein sequence ID" value="GEX74014.1"/>
    <property type="molecule type" value="Genomic_DNA"/>
</dbReference>
<dbReference type="PANTHER" id="PTHR37984">
    <property type="entry name" value="PROTEIN CBG26694"/>
    <property type="match status" value="1"/>
</dbReference>
<keyword evidence="5" id="KW-0378">Hydrolase</keyword>
<evidence type="ECO:0000256" key="5">
    <source>
        <dbReference type="ARBA" id="ARBA00022801"/>
    </source>
</evidence>
<organism evidence="8">
    <name type="scientific">Tanacetum cinerariifolium</name>
    <name type="common">Dalmatian daisy</name>
    <name type="synonym">Chrysanthemum cinerariifolium</name>
    <dbReference type="NCBI Taxonomy" id="118510"/>
    <lineage>
        <taxon>Eukaryota</taxon>
        <taxon>Viridiplantae</taxon>
        <taxon>Streptophyta</taxon>
        <taxon>Embryophyta</taxon>
        <taxon>Tracheophyta</taxon>
        <taxon>Spermatophyta</taxon>
        <taxon>Magnoliopsida</taxon>
        <taxon>eudicotyledons</taxon>
        <taxon>Gunneridae</taxon>
        <taxon>Pentapetalae</taxon>
        <taxon>asterids</taxon>
        <taxon>campanulids</taxon>
        <taxon>Asterales</taxon>
        <taxon>Asteraceae</taxon>
        <taxon>Asteroideae</taxon>
        <taxon>Anthemideae</taxon>
        <taxon>Anthemidinae</taxon>
        <taxon>Tanacetum</taxon>
    </lineage>
</organism>
<keyword evidence="1" id="KW-0808">Transferase</keyword>
<proteinExistence type="predicted"/>
<sequence length="412" mass="47374">MTRLLEKDTPFIFSTKCIESFQTLKRKLTKAPILISPDWDMPFELMCDASDFAIGAVLRQRQDKHFRPIHYASKTMTEEKSNYTTTKKERLAVVYAFEKFRSNLIMNKSIVYTDHSALKYLFEKKDSKVRLLRWVLLLREFTFKVIDTKGAKNLAADHLSRLENPHQNVLGPKEINESFPLETLNLISTRGNSSTPWFADLANNHARNFVVKGMSSQQKKGVYQARKPLEFSRLATTDPLRDTMAQITQPRRYSRNLKTHAKGFCPPVFISSASFGNNPRWDYDPRKLLCCFRFIDEAGIKLNFKEFDFMAPAGAYEETERVEANCILENNLQQALTSGTQSDKAPVYDSDGSAEVHLSENCYDNDIFNMSTQEEQYTELLEPILKPHQVPQNDSNVIFEVSSVEQDGRTVE</sequence>
<dbReference type="FunFam" id="3.10.20.370:FF:000001">
    <property type="entry name" value="Retrovirus-related Pol polyprotein from transposon 17.6-like protein"/>
    <property type="match status" value="1"/>
</dbReference>
<name>A0A699H972_TANCI</name>
<evidence type="ECO:0000313" key="8">
    <source>
        <dbReference type="EMBL" id="GEX74014.1"/>
    </source>
</evidence>